<evidence type="ECO:0000313" key="1">
    <source>
        <dbReference type="EMBL" id="KKM04623.1"/>
    </source>
</evidence>
<dbReference type="AlphaFoldDB" id="A0A0F9K098"/>
<accession>A0A0F9K098</accession>
<name>A0A0F9K098_9ZZZZ</name>
<reference evidence="1" key="1">
    <citation type="journal article" date="2015" name="Nature">
        <title>Complex archaea that bridge the gap between prokaryotes and eukaryotes.</title>
        <authorList>
            <person name="Spang A."/>
            <person name="Saw J.H."/>
            <person name="Jorgensen S.L."/>
            <person name="Zaremba-Niedzwiedzka K."/>
            <person name="Martijn J."/>
            <person name="Lind A.E."/>
            <person name="van Eijk R."/>
            <person name="Schleper C."/>
            <person name="Guy L."/>
            <person name="Ettema T.J."/>
        </authorList>
    </citation>
    <scope>NUCLEOTIDE SEQUENCE</scope>
</reference>
<protein>
    <submittedName>
        <fullName evidence="1">Uncharacterized protein</fullName>
    </submittedName>
</protein>
<feature type="non-terminal residue" evidence="1">
    <location>
        <position position="21"/>
    </location>
</feature>
<sequence length="21" mass="2304">MTKVAVISTKDRVEGVNKSLK</sequence>
<gene>
    <name evidence="1" type="ORF">LCGC14_1762410</name>
</gene>
<proteinExistence type="predicted"/>
<organism evidence="1">
    <name type="scientific">marine sediment metagenome</name>
    <dbReference type="NCBI Taxonomy" id="412755"/>
    <lineage>
        <taxon>unclassified sequences</taxon>
        <taxon>metagenomes</taxon>
        <taxon>ecological metagenomes</taxon>
    </lineage>
</organism>
<dbReference type="EMBL" id="LAZR01016412">
    <property type="protein sequence ID" value="KKM04623.1"/>
    <property type="molecule type" value="Genomic_DNA"/>
</dbReference>
<comment type="caution">
    <text evidence="1">The sequence shown here is derived from an EMBL/GenBank/DDBJ whole genome shotgun (WGS) entry which is preliminary data.</text>
</comment>